<gene>
    <name evidence="3" type="ORF">IFM89_018603</name>
</gene>
<keyword evidence="1" id="KW-0456">Lyase</keyword>
<evidence type="ECO:0000313" key="3">
    <source>
        <dbReference type="EMBL" id="KAF9597408.1"/>
    </source>
</evidence>
<dbReference type="Proteomes" id="UP000631114">
    <property type="component" value="Unassembled WGS sequence"/>
</dbReference>
<dbReference type="Gene3D" id="3.40.50.1820">
    <property type="entry name" value="alpha/beta hydrolase"/>
    <property type="match status" value="1"/>
</dbReference>
<dbReference type="InterPro" id="IPR000073">
    <property type="entry name" value="AB_hydrolase_1"/>
</dbReference>
<protein>
    <recommendedName>
        <fullName evidence="2">AB hydrolase-1 domain-containing protein</fullName>
    </recommendedName>
</protein>
<evidence type="ECO:0000256" key="1">
    <source>
        <dbReference type="ARBA" id="ARBA00023239"/>
    </source>
</evidence>
<comment type="caution">
    <text evidence="3">The sequence shown here is derived from an EMBL/GenBank/DDBJ whole genome shotgun (WGS) entry which is preliminary data.</text>
</comment>
<feature type="domain" description="AB hydrolase-1" evidence="2">
    <location>
        <begin position="5"/>
        <end position="98"/>
    </location>
</feature>
<evidence type="ECO:0000259" key="2">
    <source>
        <dbReference type="Pfam" id="PF00561"/>
    </source>
</evidence>
<dbReference type="PANTHER" id="PTHR42916:SF1">
    <property type="entry name" value="PROTEIN PHYLLO, CHLOROPLASTIC"/>
    <property type="match status" value="1"/>
</dbReference>
<reference evidence="3 4" key="1">
    <citation type="submission" date="2020-10" db="EMBL/GenBank/DDBJ databases">
        <title>The Coptis chinensis genome and diversification of protoberbering-type alkaloids.</title>
        <authorList>
            <person name="Wang B."/>
            <person name="Shu S."/>
            <person name="Song C."/>
            <person name="Liu Y."/>
        </authorList>
    </citation>
    <scope>NUCLEOTIDE SEQUENCE [LARGE SCALE GENOMIC DNA]</scope>
    <source>
        <strain evidence="3">HL-2020</strain>
        <tissue evidence="3">Leaf</tissue>
    </source>
</reference>
<dbReference type="Pfam" id="PF00561">
    <property type="entry name" value="Abhydrolase_1"/>
    <property type="match status" value="1"/>
</dbReference>
<dbReference type="SUPFAM" id="SSF53474">
    <property type="entry name" value="alpha/beta-Hydrolases"/>
    <property type="match status" value="1"/>
</dbReference>
<dbReference type="OrthoDB" id="1742177at2759"/>
<dbReference type="GO" id="GO:0016829">
    <property type="term" value="F:lyase activity"/>
    <property type="evidence" value="ECO:0007669"/>
    <property type="project" value="UniProtKB-KW"/>
</dbReference>
<dbReference type="PANTHER" id="PTHR42916">
    <property type="entry name" value="2-SUCCINYL-5-ENOLPYRUVYL-6-HYDROXY-3-CYCLOHEXENE-1-CARBOXYLATE SYNTHASE"/>
    <property type="match status" value="1"/>
</dbReference>
<dbReference type="InterPro" id="IPR029058">
    <property type="entry name" value="AB_hydrolase_fold"/>
</dbReference>
<proteinExistence type="predicted"/>
<keyword evidence="4" id="KW-1185">Reference proteome</keyword>
<sequence>MKNSVLIFLHGFLGSGEDWIPVMKACSTSVRCISVTLPGHGGSRIESHANKESGQEPRMSVEVIADILAKLIHNITSSRVVLVGYSMGARIALCMALRCDNLDLRVRRRGIAQDDTSTVSQSPWAAAFSEYLVFRGTVEWQLLALAYGIALVRHHVARNFDVIRIAVLS</sequence>
<organism evidence="3 4">
    <name type="scientific">Coptis chinensis</name>
    <dbReference type="NCBI Taxonomy" id="261450"/>
    <lineage>
        <taxon>Eukaryota</taxon>
        <taxon>Viridiplantae</taxon>
        <taxon>Streptophyta</taxon>
        <taxon>Embryophyta</taxon>
        <taxon>Tracheophyta</taxon>
        <taxon>Spermatophyta</taxon>
        <taxon>Magnoliopsida</taxon>
        <taxon>Ranunculales</taxon>
        <taxon>Ranunculaceae</taxon>
        <taxon>Coptidoideae</taxon>
        <taxon>Coptis</taxon>
    </lineage>
</organism>
<accession>A0A835HFY5</accession>
<name>A0A835HFY5_9MAGN</name>
<dbReference type="EMBL" id="JADFTS010000007">
    <property type="protein sequence ID" value="KAF9597408.1"/>
    <property type="molecule type" value="Genomic_DNA"/>
</dbReference>
<dbReference type="AlphaFoldDB" id="A0A835HFY5"/>
<evidence type="ECO:0000313" key="4">
    <source>
        <dbReference type="Proteomes" id="UP000631114"/>
    </source>
</evidence>